<sequence>MRQATADRFRVLRDFFSFYLGLIRSKKENPVVAFRILQKLQVPRSPQVSAFTERQLNWFFEYSIHSCQPQALKMAVFLSLARYTDHSASEIVGSELSTTTLDQFQRGRDGWHFSIANDSSGREPLPAQFTAIFDNYLRAAGLSPETPLPRSPLFLNQRFNTGVNKAALVSELGRFRLAVAAAAQDSSDAEVRAAVELYKKMSFSLVKRSAKMIY</sequence>
<protein>
    <recommendedName>
        <fullName evidence="3">Integrase</fullName>
    </recommendedName>
</protein>
<accession>A0ABX4U988</accession>
<evidence type="ECO:0000313" key="1">
    <source>
        <dbReference type="EMBL" id="PLV16588.1"/>
    </source>
</evidence>
<evidence type="ECO:0000313" key="2">
    <source>
        <dbReference type="Proteomes" id="UP000234744"/>
    </source>
</evidence>
<dbReference type="Proteomes" id="UP000234744">
    <property type="component" value="Unassembled WGS sequence"/>
</dbReference>
<organism evidence="1 2">
    <name type="scientific">Pseudomonas plecoglossicida</name>
    <dbReference type="NCBI Taxonomy" id="70775"/>
    <lineage>
        <taxon>Bacteria</taxon>
        <taxon>Pseudomonadati</taxon>
        <taxon>Pseudomonadota</taxon>
        <taxon>Gammaproteobacteria</taxon>
        <taxon>Pseudomonadales</taxon>
        <taxon>Pseudomonadaceae</taxon>
        <taxon>Pseudomonas</taxon>
    </lineage>
</organism>
<evidence type="ECO:0008006" key="3">
    <source>
        <dbReference type="Google" id="ProtNLM"/>
    </source>
</evidence>
<keyword evidence="2" id="KW-1185">Reference proteome</keyword>
<name>A0ABX4U988_PSEDL</name>
<gene>
    <name evidence="1" type="ORF">CXG47_00075</name>
</gene>
<proteinExistence type="predicted"/>
<dbReference type="EMBL" id="PJCJ01000001">
    <property type="protein sequence ID" value="PLV16588.1"/>
    <property type="molecule type" value="Genomic_DNA"/>
</dbReference>
<comment type="caution">
    <text evidence="1">The sequence shown here is derived from an EMBL/GenBank/DDBJ whole genome shotgun (WGS) entry which is preliminary data.</text>
</comment>
<reference evidence="1 2" key="1">
    <citation type="submission" date="2017-12" db="EMBL/GenBank/DDBJ databases">
        <title>Detection of the carbapenemase gene blaVIM-5 in members of the Pseudomonas putida group isolated from polluted Nigerian wetlands.</title>
        <authorList>
            <person name="Adelowo O."/>
            <person name="Vollmers J."/>
            <person name="Maeusezahl I."/>
            <person name="Kaster A.-K."/>
            <person name="Mueller J.A."/>
        </authorList>
    </citation>
    <scope>NUCLEOTIDE SEQUENCE [LARGE SCALE GENOMIC DNA]</scope>
    <source>
        <strain evidence="1 2">MR69</strain>
    </source>
</reference>